<evidence type="ECO:0000313" key="5">
    <source>
        <dbReference type="EMBL" id="EPQ26322.1"/>
    </source>
</evidence>
<dbReference type="HOGENOM" id="CLU_247110_0_0_1"/>
<dbReference type="PROSITE" id="PS50002">
    <property type="entry name" value="SH3"/>
    <property type="match status" value="1"/>
</dbReference>
<evidence type="ECO:0000256" key="2">
    <source>
        <dbReference type="PROSITE-ProRule" id="PRU00192"/>
    </source>
</evidence>
<feature type="compositionally biased region" description="Pro residues" evidence="3">
    <location>
        <begin position="852"/>
        <end position="874"/>
    </location>
</feature>
<feature type="region of interest" description="Disordered" evidence="3">
    <location>
        <begin position="36"/>
        <end position="1369"/>
    </location>
</feature>
<feature type="compositionally biased region" description="Low complexity" evidence="3">
    <location>
        <begin position="972"/>
        <end position="992"/>
    </location>
</feature>
<feature type="compositionally biased region" description="Pro residues" evidence="3">
    <location>
        <begin position="918"/>
        <end position="930"/>
    </location>
</feature>
<dbReference type="Proteomes" id="UP000053664">
    <property type="component" value="Unassembled WGS sequence"/>
</dbReference>
<dbReference type="InterPro" id="IPR036028">
    <property type="entry name" value="SH3-like_dom_sf"/>
</dbReference>
<evidence type="ECO:0000259" key="4">
    <source>
        <dbReference type="PROSITE" id="PS50002"/>
    </source>
</evidence>
<dbReference type="SMART" id="SM00326">
    <property type="entry name" value="SH3"/>
    <property type="match status" value="1"/>
</dbReference>
<feature type="compositionally biased region" description="Acidic residues" evidence="3">
    <location>
        <begin position="494"/>
        <end position="503"/>
    </location>
</feature>
<feature type="compositionally biased region" description="Low complexity" evidence="3">
    <location>
        <begin position="181"/>
        <end position="194"/>
    </location>
</feature>
<feature type="compositionally biased region" description="Low complexity" evidence="3">
    <location>
        <begin position="508"/>
        <end position="520"/>
    </location>
</feature>
<feature type="compositionally biased region" description="Low complexity" evidence="3">
    <location>
        <begin position="462"/>
        <end position="493"/>
    </location>
</feature>
<dbReference type="eggNOG" id="ENOG502QQMM">
    <property type="taxonomic scope" value="Eukaryota"/>
</dbReference>
<dbReference type="GeneID" id="19320335"/>
<feature type="compositionally biased region" description="Low complexity" evidence="3">
    <location>
        <begin position="319"/>
        <end position="350"/>
    </location>
</feature>
<feature type="compositionally biased region" description="Low complexity" evidence="3">
    <location>
        <begin position="581"/>
        <end position="599"/>
    </location>
</feature>
<feature type="compositionally biased region" description="Low complexity" evidence="3">
    <location>
        <begin position="217"/>
        <end position="251"/>
    </location>
</feature>
<protein>
    <recommendedName>
        <fullName evidence="4">SH3 domain-containing protein</fullName>
    </recommendedName>
</protein>
<feature type="compositionally biased region" description="Basic and acidic residues" evidence="3">
    <location>
        <begin position="783"/>
        <end position="795"/>
    </location>
</feature>
<feature type="compositionally biased region" description="Pro residues" evidence="3">
    <location>
        <begin position="1151"/>
        <end position="1174"/>
    </location>
</feature>
<feature type="compositionally biased region" description="Low complexity" evidence="3">
    <location>
        <begin position="1002"/>
        <end position="1012"/>
    </location>
</feature>
<dbReference type="RefSeq" id="XP_007881986.1">
    <property type="nucleotide sequence ID" value="XM_007883795.1"/>
</dbReference>
<feature type="compositionally biased region" description="Low complexity" evidence="3">
    <location>
        <begin position="1319"/>
        <end position="1345"/>
    </location>
</feature>
<dbReference type="Gene3D" id="2.30.30.40">
    <property type="entry name" value="SH3 Domains"/>
    <property type="match status" value="1"/>
</dbReference>
<dbReference type="Pfam" id="PF07653">
    <property type="entry name" value="SH3_2"/>
    <property type="match status" value="1"/>
</dbReference>
<feature type="compositionally biased region" description="Pro residues" evidence="3">
    <location>
        <begin position="1281"/>
        <end position="1299"/>
    </location>
</feature>
<feature type="compositionally biased region" description="Pro residues" evidence="3">
    <location>
        <begin position="252"/>
        <end position="265"/>
    </location>
</feature>
<feature type="compositionally biased region" description="Pro residues" evidence="3">
    <location>
        <begin position="304"/>
        <end position="317"/>
    </location>
</feature>
<dbReference type="InterPro" id="IPR057402">
    <property type="entry name" value="AIM3_BBC1_C"/>
</dbReference>
<feature type="compositionally biased region" description="Acidic residues" evidence="3">
    <location>
        <begin position="44"/>
        <end position="57"/>
    </location>
</feature>
<keyword evidence="1 2" id="KW-0728">SH3 domain</keyword>
<reference evidence="5 6" key="1">
    <citation type="journal article" date="2013" name="Plant Cell">
        <title>The transition from a phytopathogenic smut ancestor to an anamorphic biocontrol agent deciphered by comparative whole-genome analysis.</title>
        <authorList>
            <person name="Lefebvre F."/>
            <person name="Joly D.L."/>
            <person name="Labbe C."/>
            <person name="Teichmann B."/>
            <person name="Linning R."/>
            <person name="Belzile F."/>
            <person name="Bakkeren G."/>
            <person name="Belanger R.R."/>
        </authorList>
    </citation>
    <scope>NUCLEOTIDE SEQUENCE [LARGE SCALE GENOMIC DNA]</scope>
    <source>
        <strain evidence="5 6">PF-1</strain>
    </source>
</reference>
<dbReference type="OrthoDB" id="207120at2759"/>
<feature type="compositionally biased region" description="Acidic residues" evidence="3">
    <location>
        <begin position="1033"/>
        <end position="1050"/>
    </location>
</feature>
<dbReference type="KEGG" id="pfp:PFL1_06257"/>
<feature type="compositionally biased region" description="Low complexity" evidence="3">
    <location>
        <begin position="685"/>
        <end position="706"/>
    </location>
</feature>
<feature type="domain" description="SH3" evidence="4">
    <location>
        <begin position="5"/>
        <end position="80"/>
    </location>
</feature>
<feature type="compositionally biased region" description="Low complexity" evidence="3">
    <location>
        <begin position="1129"/>
        <end position="1150"/>
    </location>
</feature>
<feature type="compositionally biased region" description="Low complexity" evidence="3">
    <location>
        <begin position="529"/>
        <end position="539"/>
    </location>
</feature>
<dbReference type="EMBL" id="KE361646">
    <property type="protein sequence ID" value="EPQ26322.1"/>
    <property type="molecule type" value="Genomic_DNA"/>
</dbReference>
<feature type="compositionally biased region" description="Low complexity" evidence="3">
    <location>
        <begin position="1055"/>
        <end position="1065"/>
    </location>
</feature>
<dbReference type="InterPro" id="IPR001452">
    <property type="entry name" value="SH3_domain"/>
</dbReference>
<feature type="compositionally biased region" description="Pro residues" evidence="3">
    <location>
        <begin position="1076"/>
        <end position="1087"/>
    </location>
</feature>
<gene>
    <name evidence="5" type="ORF">PFL1_06257</name>
</gene>
<name>A0A061H186_9BASI</name>
<evidence type="ECO:0000256" key="3">
    <source>
        <dbReference type="SAM" id="MobiDB-lite"/>
    </source>
</evidence>
<dbReference type="SUPFAM" id="SSF50044">
    <property type="entry name" value="SH3-domain"/>
    <property type="match status" value="1"/>
</dbReference>
<feature type="compositionally biased region" description="Low complexity" evidence="3">
    <location>
        <begin position="1355"/>
        <end position="1364"/>
    </location>
</feature>
<evidence type="ECO:0000256" key="1">
    <source>
        <dbReference type="ARBA" id="ARBA00022443"/>
    </source>
</evidence>
<feature type="compositionally biased region" description="Polar residues" evidence="3">
    <location>
        <begin position="543"/>
        <end position="554"/>
    </location>
</feature>
<feature type="compositionally biased region" description="Pro residues" evidence="3">
    <location>
        <begin position="937"/>
        <end position="953"/>
    </location>
</feature>
<proteinExistence type="predicted"/>
<evidence type="ECO:0000313" key="6">
    <source>
        <dbReference type="Proteomes" id="UP000053664"/>
    </source>
</evidence>
<feature type="compositionally biased region" description="Acidic residues" evidence="3">
    <location>
        <begin position="149"/>
        <end position="158"/>
    </location>
</feature>
<feature type="compositionally biased region" description="Acidic residues" evidence="3">
    <location>
        <begin position="1260"/>
        <end position="1270"/>
    </location>
</feature>
<feature type="compositionally biased region" description="Low complexity" evidence="3">
    <location>
        <begin position="280"/>
        <end position="289"/>
    </location>
</feature>
<organism evidence="5 6">
    <name type="scientific">Pseudozyma flocculosa PF-1</name>
    <dbReference type="NCBI Taxonomy" id="1277687"/>
    <lineage>
        <taxon>Eukaryota</taxon>
        <taxon>Fungi</taxon>
        <taxon>Dikarya</taxon>
        <taxon>Basidiomycota</taxon>
        <taxon>Ustilaginomycotina</taxon>
        <taxon>Ustilaginomycetes</taxon>
        <taxon>Ustilaginales</taxon>
        <taxon>Ustilaginaceae</taxon>
        <taxon>Pseudozyma</taxon>
    </lineage>
</organism>
<dbReference type="Pfam" id="PF25459">
    <property type="entry name" value="AIM3_BBC1_C"/>
    <property type="match status" value="1"/>
</dbReference>
<feature type="compositionally biased region" description="Low complexity" evidence="3">
    <location>
        <begin position="894"/>
        <end position="917"/>
    </location>
</feature>
<accession>A0A061H186</accession>
<sequence>MAPVTFPYLARATIKYKSPHKQDLTFAKGETIRVTGIAPKADEGGGDDDDDDDDDWLVGESLDGSRKGTFPGGFVESSDEQDQQEVEASAGVSNLAPAAASTQPVAATETAEPAERAPVVPQAARDAALEGKTETAGFGAPLPPRPAQSDDEDDGEEQEQPKQQAQERAQDAPGQSPHSSAAIAEPATQPAATESQPAEEAPVAASIAKATEPELKASAAAPAPATAPARQAPTSSESATSAKSPTAAGATSPPPVASRSPPPITTKPAGMSSSFRDRLAAFNKPADAAAPPPLPRGKPGGWKRPPPAADAPKPVLPGQPAAAASSATKAEPQAATAATAAAATAPAAEPVRSKDESGFSAADAQSSIKMSLKERMAALQRGDAARSAGGGDDDHGATSPTPKPAPAPGRIAAEKRNAALAGMGLAPAPPQPARSLSRDSAKSGVSGGGGEDEAAHKEPVEEAAAAPSAEAEIAESAEASAADEAGAEAAVADDAPELTEEEQEAQRRAALAKRMAALGGRRMGGGPALFGAPAPAGAPVKKASTSSASDQGTSVEPGIAEPRQDPTALRSPSINEADGNPLSPSSDASAAEPAAPLEDGQPKTLAVPRRAAPPRRKRPVAAATASPSSAAAEEATSPAADVPSEAASGKDGENDEGVPSSIPVREASTGEPADEAADEEGHGLATSAGVGAAIAAGDTAAAAGEAATHRAGAEHDEEAADSEGPSSTIEAAPSHLTEAPGDSAAEEAPLDRSEPTGATTLDADRDADEISTAAVTPSGYESEDARIKEHERQLEEYLQGGTANKDDELERMTSAIEPDEAEAREQEDVVPADDPIASPVDAGSARHDTSTPKPPSRPPSTRPPVPRTSLPPAPIDTAGTHDHAAASNVRSPLSPGRESAASPAPGSASSAQRRSFVPPVPRASVPPPPREAGGVASPPPLPRSPPPLTPGPVAPSLGSVAADATDEQPGDAAAAVPPAPILAAPRPRMAMPTEDPEDEELLQAADAAQQGARQDEAEASAPKQNDEPVTATADEDEAQEEPVELTEEEQEAQRRANLANRMARLGGQRIGGLPGMAPPPIMGAPMPPRRKPTPAAAEDEPRSDLQGTGAGNVDALEASVEPHGHSAYASEEQPAAGVAAAATDAPVRLASPPPVPTSPPPKPLSPAPNRPLPPRGGELGASSPPPLPVGRPSSTAPIGSLDEAAASLARASTPGSTAGTADSLARRTSMRPAIPQGLRSPPVRSREPSQIESHPAAATGEDDAAHDEEEPVPRVMAVSPPALPLSPPPRPSSRVPPLPGQVAVPSRDASYQQPAVASPTQQAPVDYQQQQQQQQQQPSQPQFQQEAVAHGATPSQGSSLSTRQSSRDLDLMPSSRWWRHGLSPLRLPPTVAGRPDAILYADTSSGTERGKATHSADIYVLFEDYSTTTISLSFQDDDAEESATTLTQVHNFPPPKPVAEQLRAWSSEVGAQIAKAAIDAAKHPPSTPVGDGSARSFAVSLITALPSALPPVGSSYGALILTQVGATVMETGADEPRPGDVAVCVGAELKGKRGLAPYHASYGSAADPLVAVVVECEAKKNKLRCVVQSGRSAGKGSKGIDEVSLRLDDLKSGVIKVFRVAKRQAWVEW</sequence>
<feature type="compositionally biased region" description="Low complexity" evidence="3">
    <location>
        <begin position="86"/>
        <end position="125"/>
    </location>
</feature>
<feature type="compositionally biased region" description="Low complexity" evidence="3">
    <location>
        <begin position="620"/>
        <end position="640"/>
    </location>
</feature>